<evidence type="ECO:0000256" key="2">
    <source>
        <dbReference type="ARBA" id="ARBA00005684"/>
    </source>
</evidence>
<comment type="caution">
    <text evidence="11">The sequence shown here is derived from an EMBL/GenBank/DDBJ whole genome shotgun (WGS) entry which is preliminary data.</text>
</comment>
<comment type="catalytic activity">
    <reaction evidence="1 10">
        <text>Transfers a segment of a (1-&gt;4)-alpha-D-glucan to a new position in an acceptor, which may be glucose or a (1-&gt;4)-alpha-D-glucan.</text>
        <dbReference type="EC" id="2.4.1.25"/>
    </reaction>
</comment>
<evidence type="ECO:0000313" key="11">
    <source>
        <dbReference type="EMBL" id="MBO8424176.1"/>
    </source>
</evidence>
<dbReference type="PANTHER" id="PTHR32438">
    <property type="entry name" value="4-ALPHA-GLUCANOTRANSFERASE DPE1, CHLOROPLASTIC/AMYLOPLASTIC"/>
    <property type="match status" value="1"/>
</dbReference>
<comment type="similarity">
    <text evidence="2 10">Belongs to the disproportionating enzyme family.</text>
</comment>
<dbReference type="EC" id="2.4.1.25" evidence="3 10"/>
<dbReference type="Pfam" id="PF02446">
    <property type="entry name" value="Glyco_hydro_77"/>
    <property type="match status" value="1"/>
</dbReference>
<dbReference type="NCBIfam" id="NF011080">
    <property type="entry name" value="PRK14508.1-3"/>
    <property type="match status" value="1"/>
</dbReference>
<reference evidence="11" key="1">
    <citation type="submission" date="2020-10" db="EMBL/GenBank/DDBJ databases">
        <authorList>
            <person name="Gilroy R."/>
        </authorList>
    </citation>
    <scope>NUCLEOTIDE SEQUENCE</scope>
    <source>
        <strain evidence="11">517</strain>
    </source>
</reference>
<protein>
    <recommendedName>
        <fullName evidence="4 10">4-alpha-glucanotransferase</fullName>
        <ecNumber evidence="3 10">2.4.1.25</ecNumber>
    </recommendedName>
    <alternativeName>
        <fullName evidence="8 10">Amylomaltase</fullName>
    </alternativeName>
    <alternativeName>
        <fullName evidence="9 10">Disproportionating enzyme</fullName>
    </alternativeName>
</protein>
<evidence type="ECO:0000256" key="5">
    <source>
        <dbReference type="ARBA" id="ARBA00022676"/>
    </source>
</evidence>
<dbReference type="InterPro" id="IPR003385">
    <property type="entry name" value="Glyco_hydro_77"/>
</dbReference>
<gene>
    <name evidence="11" type="primary">malQ</name>
    <name evidence="11" type="ORF">IAB16_04085</name>
</gene>
<evidence type="ECO:0000256" key="3">
    <source>
        <dbReference type="ARBA" id="ARBA00012560"/>
    </source>
</evidence>
<proteinExistence type="inferred from homology"/>
<evidence type="ECO:0000256" key="1">
    <source>
        <dbReference type="ARBA" id="ARBA00000439"/>
    </source>
</evidence>
<dbReference type="GO" id="GO:0005975">
    <property type="term" value="P:carbohydrate metabolic process"/>
    <property type="evidence" value="ECO:0007669"/>
    <property type="project" value="InterPro"/>
</dbReference>
<evidence type="ECO:0000256" key="6">
    <source>
        <dbReference type="ARBA" id="ARBA00022679"/>
    </source>
</evidence>
<dbReference type="Proteomes" id="UP000727857">
    <property type="component" value="Unassembled WGS sequence"/>
</dbReference>
<dbReference type="Gene3D" id="3.20.20.80">
    <property type="entry name" value="Glycosidases"/>
    <property type="match status" value="1"/>
</dbReference>
<dbReference type="PANTHER" id="PTHR32438:SF5">
    <property type="entry name" value="4-ALPHA-GLUCANOTRANSFERASE DPE1, CHLOROPLASTIC_AMYLOPLASTIC"/>
    <property type="match status" value="1"/>
</dbReference>
<dbReference type="SUPFAM" id="SSF51445">
    <property type="entry name" value="(Trans)glycosidases"/>
    <property type="match status" value="1"/>
</dbReference>
<evidence type="ECO:0000256" key="8">
    <source>
        <dbReference type="ARBA" id="ARBA00031423"/>
    </source>
</evidence>
<evidence type="ECO:0000256" key="9">
    <source>
        <dbReference type="ARBA" id="ARBA00031501"/>
    </source>
</evidence>
<dbReference type="EMBL" id="JADINF010000103">
    <property type="protein sequence ID" value="MBO8424176.1"/>
    <property type="molecule type" value="Genomic_DNA"/>
</dbReference>
<accession>A0A940DGU4</accession>
<evidence type="ECO:0000256" key="4">
    <source>
        <dbReference type="ARBA" id="ARBA00020295"/>
    </source>
</evidence>
<dbReference type="GO" id="GO:0004134">
    <property type="term" value="F:4-alpha-glucanotransferase activity"/>
    <property type="evidence" value="ECO:0007669"/>
    <property type="project" value="UniProtKB-EC"/>
</dbReference>
<keyword evidence="7 10" id="KW-0119">Carbohydrate metabolism</keyword>
<name>A0A940DGU4_9FIRM</name>
<dbReference type="NCBIfam" id="TIGR00217">
    <property type="entry name" value="malQ"/>
    <property type="match status" value="1"/>
</dbReference>
<reference evidence="11" key="2">
    <citation type="journal article" date="2021" name="PeerJ">
        <title>Extensive microbial diversity within the chicken gut microbiome revealed by metagenomics and culture.</title>
        <authorList>
            <person name="Gilroy R."/>
            <person name="Ravi A."/>
            <person name="Getino M."/>
            <person name="Pursley I."/>
            <person name="Horton D.L."/>
            <person name="Alikhan N.F."/>
            <person name="Baker D."/>
            <person name="Gharbi K."/>
            <person name="Hall N."/>
            <person name="Watson M."/>
            <person name="Adriaenssens E.M."/>
            <person name="Foster-Nyarko E."/>
            <person name="Jarju S."/>
            <person name="Secka A."/>
            <person name="Antonio M."/>
            <person name="Oren A."/>
            <person name="Chaudhuri R.R."/>
            <person name="La Ragione R."/>
            <person name="Hildebrand F."/>
            <person name="Pallen M.J."/>
        </authorList>
    </citation>
    <scope>NUCLEOTIDE SEQUENCE</scope>
    <source>
        <strain evidence="11">517</strain>
    </source>
</reference>
<evidence type="ECO:0000256" key="10">
    <source>
        <dbReference type="RuleBase" id="RU361207"/>
    </source>
</evidence>
<dbReference type="AlphaFoldDB" id="A0A940DGU4"/>
<dbReference type="InterPro" id="IPR017853">
    <property type="entry name" value="GH"/>
</dbReference>
<organism evidence="11 12">
    <name type="scientific">Candidatus Stercoripulliclostridium pullicola</name>
    <dbReference type="NCBI Taxonomy" id="2840953"/>
    <lineage>
        <taxon>Bacteria</taxon>
        <taxon>Bacillati</taxon>
        <taxon>Bacillota</taxon>
        <taxon>Clostridia</taxon>
        <taxon>Eubacteriales</taxon>
        <taxon>Candidatus Stercoripulliclostridium</taxon>
    </lineage>
</organism>
<evidence type="ECO:0000256" key="7">
    <source>
        <dbReference type="ARBA" id="ARBA00023277"/>
    </source>
</evidence>
<keyword evidence="5 10" id="KW-0328">Glycosyltransferase</keyword>
<sequence>MRKAGVLLPVSSLMGEYGIGDFGASAKYFADYIKRIGFKIWQILPITILGLGNSPYSGVSAFAGNALLIDITQLPERLVSREEREECKIYSPYRVDYFGVRTKKMVALRRAAERLNDEDKEAVAAFAKENAFWLEDYALYMAIRDDTGKEWGEWDDKLKFRDKHALREARERLSADVLYYEFEQYLFYTQWAKLKEYVNSLGVEIFGDMPIYVAYNSPEVWANPSNFRLDKHLKPTEVAGVPPDYFAEDGQLWGNPLYNYEAMEKDGYAWMTERIVHNLKMYDILRIDHFRGLCEYWAVPAEAKTAKEGKWRAGPGMKLWKAVRKRVKDPQIVAEDLGIIDDKVVKYLEETGFPGMRVLQFAFDGLKDNPHLPYNYPINTVAYTATHDNNTSLGWLYTLDHGTLDKVLEFIDVSHSEWGEGGRHCKSTQAMARAVAASSARTVIFPLQDLTGYGGDTRLNVPGTPEGNWEFRATLATLEDIDTDFYRKLLDIYGRN</sequence>
<evidence type="ECO:0000313" key="12">
    <source>
        <dbReference type="Proteomes" id="UP000727857"/>
    </source>
</evidence>
<keyword evidence="6 10" id="KW-0808">Transferase</keyword>